<dbReference type="GO" id="GO:0005763">
    <property type="term" value="C:mitochondrial small ribosomal subunit"/>
    <property type="evidence" value="ECO:0007669"/>
    <property type="project" value="TreeGrafter"/>
</dbReference>
<evidence type="ECO:0000313" key="6">
    <source>
        <dbReference type="Proteomes" id="UP001208570"/>
    </source>
</evidence>
<sequence>MALKKALQRCASHGKYLQHDKVIFNIDFLSICFQANSVYLRCEYETLCSVQHEQDKKQTIKPKLLHALAASYQVTVPWQHIQVRGRYANWQMLRDVKRRACVKEHAQERLRINAIRKNTVLPPVIQEMATREIQKFPVDSNQTRLVKRCVMTSRPRNVRKHWRLSRIMWRHLADYNKLSGVTRSTW</sequence>
<accession>A0AAD9JVL1</accession>
<dbReference type="AlphaFoldDB" id="A0AAD9JVL1"/>
<keyword evidence="2" id="KW-0689">Ribosomal protein</keyword>
<reference evidence="5" key="1">
    <citation type="journal article" date="2023" name="Mol. Biol. Evol.">
        <title>Third-Generation Sequencing Reveals the Adaptive Role of the Epigenome in Three Deep-Sea Polychaetes.</title>
        <authorList>
            <person name="Perez M."/>
            <person name="Aroh O."/>
            <person name="Sun Y."/>
            <person name="Lan Y."/>
            <person name="Juniper S.K."/>
            <person name="Young C.R."/>
            <person name="Angers B."/>
            <person name="Qian P.Y."/>
        </authorList>
    </citation>
    <scope>NUCLEOTIDE SEQUENCE</scope>
    <source>
        <strain evidence="5">P08H-3</strain>
    </source>
</reference>
<keyword evidence="6" id="KW-1185">Reference proteome</keyword>
<comment type="caution">
    <text evidence="5">The sequence shown here is derived from an EMBL/GenBank/DDBJ whole genome shotgun (WGS) entry which is preliminary data.</text>
</comment>
<comment type="similarity">
    <text evidence="1">Belongs to the universal ribosomal protein uS14 family.</text>
</comment>
<dbReference type="PANTHER" id="PTHR19836">
    <property type="entry name" value="30S RIBOSOMAL PROTEIN S14"/>
    <property type="match status" value="1"/>
</dbReference>
<evidence type="ECO:0000256" key="2">
    <source>
        <dbReference type="ARBA" id="ARBA00022980"/>
    </source>
</evidence>
<name>A0AAD9JVL1_9ANNE</name>
<dbReference type="PANTHER" id="PTHR19836:SF19">
    <property type="entry name" value="SMALL RIBOSOMAL SUBUNIT PROTEIN US14M"/>
    <property type="match status" value="1"/>
</dbReference>
<organism evidence="5 6">
    <name type="scientific">Paralvinella palmiformis</name>
    <dbReference type="NCBI Taxonomy" id="53620"/>
    <lineage>
        <taxon>Eukaryota</taxon>
        <taxon>Metazoa</taxon>
        <taxon>Spiralia</taxon>
        <taxon>Lophotrochozoa</taxon>
        <taxon>Annelida</taxon>
        <taxon>Polychaeta</taxon>
        <taxon>Sedentaria</taxon>
        <taxon>Canalipalpata</taxon>
        <taxon>Terebellida</taxon>
        <taxon>Terebelliformia</taxon>
        <taxon>Alvinellidae</taxon>
        <taxon>Paralvinella</taxon>
    </lineage>
</organism>
<gene>
    <name evidence="5" type="ORF">LSH36_139g04017</name>
</gene>
<dbReference type="GO" id="GO:0003735">
    <property type="term" value="F:structural constituent of ribosome"/>
    <property type="evidence" value="ECO:0007669"/>
    <property type="project" value="InterPro"/>
</dbReference>
<dbReference type="FunFam" id="1.10.287.1480:FF:000001">
    <property type="entry name" value="30S ribosomal protein S14"/>
    <property type="match status" value="1"/>
</dbReference>
<dbReference type="GO" id="GO:0006412">
    <property type="term" value="P:translation"/>
    <property type="evidence" value="ECO:0007669"/>
    <property type="project" value="InterPro"/>
</dbReference>
<dbReference type="Proteomes" id="UP001208570">
    <property type="component" value="Unassembled WGS sequence"/>
</dbReference>
<evidence type="ECO:0000313" key="5">
    <source>
        <dbReference type="EMBL" id="KAK2160143.1"/>
    </source>
</evidence>
<dbReference type="SUPFAM" id="SSF57716">
    <property type="entry name" value="Glucocorticoid receptor-like (DNA-binding domain)"/>
    <property type="match status" value="1"/>
</dbReference>
<keyword evidence="3" id="KW-0687">Ribonucleoprotein</keyword>
<dbReference type="Pfam" id="PF00253">
    <property type="entry name" value="Ribosomal_S14"/>
    <property type="match status" value="1"/>
</dbReference>
<evidence type="ECO:0000256" key="4">
    <source>
        <dbReference type="ARBA" id="ARBA00083755"/>
    </source>
</evidence>
<protein>
    <recommendedName>
        <fullName evidence="4">28S ribosomal protein S14, mitochondrial</fullName>
    </recommendedName>
</protein>
<dbReference type="Gene3D" id="1.10.287.1480">
    <property type="match status" value="1"/>
</dbReference>
<evidence type="ECO:0000256" key="3">
    <source>
        <dbReference type="ARBA" id="ARBA00023274"/>
    </source>
</evidence>
<dbReference type="EMBL" id="JAODUP010000139">
    <property type="protein sequence ID" value="KAK2160143.1"/>
    <property type="molecule type" value="Genomic_DNA"/>
</dbReference>
<proteinExistence type="inferred from homology"/>
<evidence type="ECO:0000256" key="1">
    <source>
        <dbReference type="ARBA" id="ARBA00009083"/>
    </source>
</evidence>
<dbReference type="InterPro" id="IPR001209">
    <property type="entry name" value="Ribosomal_uS14"/>
</dbReference>